<organism evidence="2 3">
    <name type="scientific">Microbacterium psychrotolerans</name>
    <dbReference type="NCBI Taxonomy" id="3068321"/>
    <lineage>
        <taxon>Bacteria</taxon>
        <taxon>Bacillati</taxon>
        <taxon>Actinomycetota</taxon>
        <taxon>Actinomycetes</taxon>
        <taxon>Micrococcales</taxon>
        <taxon>Microbacteriaceae</taxon>
        <taxon>Microbacterium</taxon>
    </lineage>
</organism>
<dbReference type="Proteomes" id="UP001235133">
    <property type="component" value="Unassembled WGS sequence"/>
</dbReference>
<proteinExistence type="predicted"/>
<evidence type="ECO:0000259" key="1">
    <source>
        <dbReference type="Pfam" id="PF14594"/>
    </source>
</evidence>
<dbReference type="Pfam" id="PF14594">
    <property type="entry name" value="Sipho_Gp37"/>
    <property type="match status" value="1"/>
</dbReference>
<reference evidence="2 3" key="1">
    <citation type="submission" date="2023-08" db="EMBL/GenBank/DDBJ databases">
        <title>Microbacterium psychrotolerans sp. nov., a psychrotolerant bacterium isolated from soil in Heilongjiang Province, China.</title>
        <authorList>
            <person name="An P."/>
            <person name="Zhao D."/>
            <person name="Xiang H."/>
        </authorList>
    </citation>
    <scope>NUCLEOTIDE SEQUENCE [LARGE SCALE GENOMIC DNA]</scope>
    <source>
        <strain evidence="2 3">QXD-8</strain>
    </source>
</reference>
<accession>A0ABU0Z0N1</accession>
<protein>
    <recommendedName>
        <fullName evidence="1">Gp28/Gp37-like domain-containing protein</fullName>
    </recommendedName>
</protein>
<evidence type="ECO:0000313" key="2">
    <source>
        <dbReference type="EMBL" id="MDQ7877376.1"/>
    </source>
</evidence>
<sequence>MRREYLLAEVMDGDREFVRQVKAVESRASLRWNAASTAHLTVKDIDPVIPDLLADGARAAVWMITEDGGSVSQERLLEGGIGDVSGEGPKGTVTFPVVDDFDMLNEILGWQAPTAPITGQSAAEYARYTGSSETRAKAAIQANVTRLGLPWTVAASLDRGSDGRTEFRMHKLLDRVIDPLIADRLQLTVERDADTDTWLVDVSAGEVFPRPLTPQSGVLGKWKWVTRRETATRVVVGGAGQAEAREFALVIDAAREAATNRIREVFVDARMAEAGADLTPDGLQALAEGSAKAGITADLRETSWFRFPSAYRLGDRVLIKIGSLEVEDVITQIDITHNTRDGFRTVPKVGIATADPQERLVRSVQSLAASVRNLEKR</sequence>
<dbReference type="RefSeq" id="WP_308866814.1">
    <property type="nucleotide sequence ID" value="NZ_JAVFWO010000002.1"/>
</dbReference>
<gene>
    <name evidence="2" type="ORF">Q9R08_05230</name>
</gene>
<name>A0ABU0Z0N1_9MICO</name>
<keyword evidence="3" id="KW-1185">Reference proteome</keyword>
<evidence type="ECO:0000313" key="3">
    <source>
        <dbReference type="Proteomes" id="UP001235133"/>
    </source>
</evidence>
<dbReference type="EMBL" id="JAVFWO010000002">
    <property type="protein sequence ID" value="MDQ7877376.1"/>
    <property type="molecule type" value="Genomic_DNA"/>
</dbReference>
<dbReference type="InterPro" id="IPR029432">
    <property type="entry name" value="Gp28/Gp37-like_dom"/>
</dbReference>
<feature type="domain" description="Gp28/Gp37-like" evidence="1">
    <location>
        <begin position="9"/>
        <end position="344"/>
    </location>
</feature>
<comment type="caution">
    <text evidence="2">The sequence shown here is derived from an EMBL/GenBank/DDBJ whole genome shotgun (WGS) entry which is preliminary data.</text>
</comment>